<gene>
    <name evidence="2" type="ordered locus">DGo_CA1762</name>
</gene>
<evidence type="ECO:0008006" key="4">
    <source>
        <dbReference type="Google" id="ProtNLM"/>
    </source>
</evidence>
<keyword evidence="3" id="KW-1185">Reference proteome</keyword>
<sequence length="192" mass="19888">MRGMKKVLLAAMGLSGVLASCGGSVVVGVGGGYYGDGQSTNLQLNSLTNYRTSWQLSSNVQDQSGRTLTAGTYIICDNTNTDISVDLTWTGGLSKLGLQLRGVNSDTYRNISVYPYSVVDTSGSGTATYSLGAAMAPLATKSSLSAQAIVVNPITAVDIKGYTYVRAQGLDAFGLASNVLTSGYSIPVVDCQ</sequence>
<dbReference type="HOGENOM" id="CLU_1479760_0_0_0"/>
<organism evidence="2 3">
    <name type="scientific">Deinococcus gobiensis (strain DSM 21396 / JCM 16679 / CGMCC 1.7299 / I-0)</name>
    <dbReference type="NCBI Taxonomy" id="745776"/>
    <lineage>
        <taxon>Bacteria</taxon>
        <taxon>Thermotogati</taxon>
        <taxon>Deinococcota</taxon>
        <taxon>Deinococci</taxon>
        <taxon>Deinococcales</taxon>
        <taxon>Deinococcaceae</taxon>
        <taxon>Deinococcus</taxon>
    </lineage>
</organism>
<feature type="signal peptide" evidence="1">
    <location>
        <begin position="1"/>
        <end position="19"/>
    </location>
</feature>
<dbReference type="PATRIC" id="fig|745776.4.peg.1810"/>
<reference evidence="2 3" key="1">
    <citation type="journal article" date="2012" name="PLoS ONE">
        <title>Genome sequence and transcriptome analysis of the radioresistant bacterium Deinococcus gobiensis: insights into the extreme environmental adaptations.</title>
        <authorList>
            <person name="Yuan M."/>
            <person name="Chen M."/>
            <person name="Zhang W."/>
            <person name="Lu W."/>
            <person name="Wang J."/>
            <person name="Yang M."/>
            <person name="Zhao P."/>
            <person name="Tang R."/>
            <person name="Li X."/>
            <person name="Hao Y."/>
            <person name="Zhou Z."/>
            <person name="Zhan Y."/>
            <person name="Yu H."/>
            <person name="Teng C."/>
            <person name="Yan Y."/>
            <person name="Ping S."/>
            <person name="Wang Y."/>
            <person name="Lin M."/>
        </authorList>
    </citation>
    <scope>NUCLEOTIDE SEQUENCE [LARGE SCALE GENOMIC DNA]</scope>
    <source>
        <strain evidence="2 3">I-0</strain>
    </source>
</reference>
<dbReference type="Proteomes" id="UP000007575">
    <property type="component" value="Chromosome"/>
</dbReference>
<accession>H8GWD9</accession>
<feature type="chain" id="PRO_5003612511" description="Lipoprotein" evidence="1">
    <location>
        <begin position="20"/>
        <end position="192"/>
    </location>
</feature>
<evidence type="ECO:0000313" key="3">
    <source>
        <dbReference type="Proteomes" id="UP000007575"/>
    </source>
</evidence>
<proteinExistence type="predicted"/>
<dbReference type="OrthoDB" id="71744at2"/>
<protein>
    <recommendedName>
        <fullName evidence="4">Lipoprotein</fullName>
    </recommendedName>
</protein>
<evidence type="ECO:0000256" key="1">
    <source>
        <dbReference type="SAM" id="SignalP"/>
    </source>
</evidence>
<dbReference type="KEGG" id="dgo:DGo_CA1762"/>
<dbReference type="PROSITE" id="PS51257">
    <property type="entry name" value="PROKAR_LIPOPROTEIN"/>
    <property type="match status" value="1"/>
</dbReference>
<evidence type="ECO:0000313" key="2">
    <source>
        <dbReference type="EMBL" id="AFD25689.1"/>
    </source>
</evidence>
<dbReference type="EMBL" id="CP002191">
    <property type="protein sequence ID" value="AFD25689.1"/>
    <property type="molecule type" value="Genomic_DNA"/>
</dbReference>
<name>H8GWD9_DEIGI</name>
<keyword evidence="1" id="KW-0732">Signal</keyword>
<dbReference type="AlphaFoldDB" id="H8GWD9"/>